<evidence type="ECO:0000256" key="1">
    <source>
        <dbReference type="ARBA" id="ARBA00022670"/>
    </source>
</evidence>
<dbReference type="Gene3D" id="3.30.70.360">
    <property type="match status" value="1"/>
</dbReference>
<dbReference type="GO" id="GO:0046872">
    <property type="term" value="F:metal ion binding"/>
    <property type="evidence" value="ECO:0007669"/>
    <property type="project" value="UniProtKB-KW"/>
</dbReference>
<dbReference type="Pfam" id="PF01546">
    <property type="entry name" value="Peptidase_M20"/>
    <property type="match status" value="1"/>
</dbReference>
<keyword evidence="6" id="KW-1185">Reference proteome</keyword>
<name>A0A8J3ZU79_9ACTN</name>
<comment type="caution">
    <text evidence="5">The sequence shown here is derived from an EMBL/GenBank/DDBJ whole genome shotgun (WGS) entry which is preliminary data.</text>
</comment>
<evidence type="ECO:0000256" key="3">
    <source>
        <dbReference type="ARBA" id="ARBA00022801"/>
    </source>
</evidence>
<sequence>MTVLDHVRRYRRAEGWRGLTEFAGLLALDNQTHDVPALRRNADLVAELFTARGATMEILELEGAAPLVTGQLGTDPRKPTIGVYVHYDGQPAGPAGWHTPPFEPTLKAGDRTIPLPGAGDPVDDDWRLFARGSADDKAPLAALLVAVDALRAGGAEQAVNLVFCFEGEEESGSPHLRDYLERYRDRLRADTWLICDGPVHHTGAPQVVLGVRGYCGVELTVYGPGHELHSGHYGNWAPNPALRLAQLLASCKGPDGRVTIDGFYDSTRPPSAAELAALADLPPVEEALLGQLGFAAAEVPGSRLVDRLMWPSFNVKGLAAADVGAAARNVVPASATASVDIRLAAGNDAGHMIGLVRAHLERQGYLVLDRDPTDDERRTHPLLARLDGEIGYPAMRTSLDEPVVAHLADAATRAGGRQALVMPTLGGSVPLSYLAEILRAPTVVLPIANHDNNQHAANENLRLGNLWYGVDLFAALLTAEPPRTAGPGGPAGPA</sequence>
<dbReference type="Gene3D" id="3.40.630.10">
    <property type="entry name" value="Zn peptidases"/>
    <property type="match status" value="1"/>
</dbReference>
<dbReference type="GO" id="GO:0006508">
    <property type="term" value="P:proteolysis"/>
    <property type="evidence" value="ECO:0007669"/>
    <property type="project" value="UniProtKB-KW"/>
</dbReference>
<dbReference type="PANTHER" id="PTHR43270">
    <property type="entry name" value="BETA-ALA-HIS DIPEPTIDASE"/>
    <property type="match status" value="1"/>
</dbReference>
<dbReference type="PANTHER" id="PTHR43270:SF8">
    <property type="entry name" value="DI- AND TRIPEPTIDASE DUG2-RELATED"/>
    <property type="match status" value="1"/>
</dbReference>
<protein>
    <submittedName>
        <fullName evidence="5">Peptidase M20</fullName>
    </submittedName>
</protein>
<dbReference type="EMBL" id="BOPH01000027">
    <property type="protein sequence ID" value="GIJ67580.1"/>
    <property type="molecule type" value="Genomic_DNA"/>
</dbReference>
<proteinExistence type="predicted"/>
<keyword evidence="1" id="KW-0645">Protease</keyword>
<keyword evidence="3" id="KW-0378">Hydrolase</keyword>
<dbReference type="GO" id="GO:0008233">
    <property type="term" value="F:peptidase activity"/>
    <property type="evidence" value="ECO:0007669"/>
    <property type="project" value="UniProtKB-KW"/>
</dbReference>
<dbReference type="RefSeq" id="WP_203927535.1">
    <property type="nucleotide sequence ID" value="NZ_BOPH01000027.1"/>
</dbReference>
<dbReference type="SUPFAM" id="SSF53187">
    <property type="entry name" value="Zn-dependent exopeptidases"/>
    <property type="match status" value="1"/>
</dbReference>
<feature type="domain" description="Peptidase M20 dimerisation" evidence="4">
    <location>
        <begin position="210"/>
        <end position="363"/>
    </location>
</feature>
<evidence type="ECO:0000259" key="4">
    <source>
        <dbReference type="Pfam" id="PF07687"/>
    </source>
</evidence>
<dbReference type="InterPro" id="IPR051458">
    <property type="entry name" value="Cyt/Met_Dipeptidase"/>
</dbReference>
<keyword evidence="2" id="KW-0479">Metal-binding</keyword>
<gene>
    <name evidence="5" type="ORF">Voc01_024970</name>
</gene>
<evidence type="ECO:0000313" key="5">
    <source>
        <dbReference type="EMBL" id="GIJ67580.1"/>
    </source>
</evidence>
<evidence type="ECO:0000313" key="6">
    <source>
        <dbReference type="Proteomes" id="UP000635606"/>
    </source>
</evidence>
<dbReference type="Pfam" id="PF07687">
    <property type="entry name" value="M20_dimer"/>
    <property type="match status" value="1"/>
</dbReference>
<reference evidence="5" key="1">
    <citation type="submission" date="2021-01" db="EMBL/GenBank/DDBJ databases">
        <title>Whole genome shotgun sequence of Virgisporangium ochraceum NBRC 16418.</title>
        <authorList>
            <person name="Komaki H."/>
            <person name="Tamura T."/>
        </authorList>
    </citation>
    <scope>NUCLEOTIDE SEQUENCE</scope>
    <source>
        <strain evidence="5">NBRC 16418</strain>
    </source>
</reference>
<organism evidence="5 6">
    <name type="scientific">Virgisporangium ochraceum</name>
    <dbReference type="NCBI Taxonomy" id="65505"/>
    <lineage>
        <taxon>Bacteria</taxon>
        <taxon>Bacillati</taxon>
        <taxon>Actinomycetota</taxon>
        <taxon>Actinomycetes</taxon>
        <taxon>Micromonosporales</taxon>
        <taxon>Micromonosporaceae</taxon>
        <taxon>Virgisporangium</taxon>
    </lineage>
</organism>
<dbReference type="AlphaFoldDB" id="A0A8J3ZU79"/>
<dbReference type="Proteomes" id="UP000635606">
    <property type="component" value="Unassembled WGS sequence"/>
</dbReference>
<evidence type="ECO:0000256" key="2">
    <source>
        <dbReference type="ARBA" id="ARBA00022723"/>
    </source>
</evidence>
<accession>A0A8J3ZU79</accession>
<dbReference type="InterPro" id="IPR011650">
    <property type="entry name" value="Peptidase_M20_dimer"/>
</dbReference>
<dbReference type="InterPro" id="IPR002933">
    <property type="entry name" value="Peptidase_M20"/>
</dbReference>